<keyword evidence="1" id="KW-0193">Cuticle</keyword>
<evidence type="ECO:0000313" key="3">
    <source>
        <dbReference type="Proteomes" id="UP000807504"/>
    </source>
</evidence>
<dbReference type="EMBL" id="JABXBU010002230">
    <property type="protein sequence ID" value="KAF8767254.1"/>
    <property type="molecule type" value="Genomic_DNA"/>
</dbReference>
<reference evidence="2" key="1">
    <citation type="journal article" date="2020" name="bioRxiv">
        <title>Chromosome-level reference genome of the European wasp spider Argiope bruennichi: a resource for studies on range expansion and evolutionary adaptation.</title>
        <authorList>
            <person name="Sheffer M.M."/>
            <person name="Hoppe A."/>
            <person name="Krehenwinkel H."/>
            <person name="Uhl G."/>
            <person name="Kuss A.W."/>
            <person name="Jensen L."/>
            <person name="Jensen C."/>
            <person name="Gillespie R.G."/>
            <person name="Hoff K.J."/>
            <person name="Prost S."/>
        </authorList>
    </citation>
    <scope>NUCLEOTIDE SEQUENCE</scope>
</reference>
<gene>
    <name evidence="2" type="ORF">HNY73_020238</name>
</gene>
<evidence type="ECO:0000313" key="2">
    <source>
        <dbReference type="EMBL" id="KAF8767254.1"/>
    </source>
</evidence>
<organism evidence="2 3">
    <name type="scientific">Argiope bruennichi</name>
    <name type="common">Wasp spider</name>
    <name type="synonym">Aranea bruennichi</name>
    <dbReference type="NCBI Taxonomy" id="94029"/>
    <lineage>
        <taxon>Eukaryota</taxon>
        <taxon>Metazoa</taxon>
        <taxon>Ecdysozoa</taxon>
        <taxon>Arthropoda</taxon>
        <taxon>Chelicerata</taxon>
        <taxon>Arachnida</taxon>
        <taxon>Araneae</taxon>
        <taxon>Araneomorphae</taxon>
        <taxon>Entelegynae</taxon>
        <taxon>Araneoidea</taxon>
        <taxon>Araneidae</taxon>
        <taxon>Argiope</taxon>
    </lineage>
</organism>
<comment type="caution">
    <text evidence="2">The sequence shown here is derived from an EMBL/GenBank/DDBJ whole genome shotgun (WGS) entry which is preliminary data.</text>
</comment>
<name>A0A8T0E6Y5_ARGBR</name>
<dbReference type="Pfam" id="PF00379">
    <property type="entry name" value="Chitin_bind_4"/>
    <property type="match status" value="1"/>
</dbReference>
<proteinExistence type="predicted"/>
<dbReference type="AlphaFoldDB" id="A0A8T0E6Y5"/>
<dbReference type="GO" id="GO:0062129">
    <property type="term" value="C:chitin-based extracellular matrix"/>
    <property type="evidence" value="ECO:0007669"/>
    <property type="project" value="TreeGrafter"/>
</dbReference>
<accession>A0A8T0E6Y5</accession>
<dbReference type="InterPro" id="IPR050468">
    <property type="entry name" value="Cuticle_Struct_Prot"/>
</dbReference>
<dbReference type="Proteomes" id="UP000807504">
    <property type="component" value="Unassembled WGS sequence"/>
</dbReference>
<reference evidence="2" key="2">
    <citation type="submission" date="2020-06" db="EMBL/GenBank/DDBJ databases">
        <authorList>
            <person name="Sheffer M."/>
        </authorList>
    </citation>
    <scope>NUCLEOTIDE SEQUENCE</scope>
</reference>
<dbReference type="InterPro" id="IPR000618">
    <property type="entry name" value="Insect_cuticle"/>
</dbReference>
<evidence type="ECO:0000256" key="1">
    <source>
        <dbReference type="PROSITE-ProRule" id="PRU00497"/>
    </source>
</evidence>
<keyword evidence="3" id="KW-1185">Reference proteome</keyword>
<protein>
    <submittedName>
        <fullName evidence="2">Adult-specific rigid cuticular protein 15.7 like protein</fullName>
    </submittedName>
</protein>
<dbReference type="PANTHER" id="PTHR10380">
    <property type="entry name" value="CUTICLE PROTEIN"/>
    <property type="match status" value="1"/>
</dbReference>
<dbReference type="GO" id="GO:0008010">
    <property type="term" value="F:structural constituent of chitin-based larval cuticle"/>
    <property type="evidence" value="ECO:0007669"/>
    <property type="project" value="TreeGrafter"/>
</dbReference>
<sequence length="130" mass="14537">MFTSSYLSVFGVTALKSWRNPIPRRYIKRHLSSFCIAKSLASDHQPDFVIHSNIDLAFRILIRIQRCLGTTQHRKETGDEKGSVKGSYGFTDSSGLYRAVDYVADKLGFRAVVNTNEPGPLSRILPTLCG</sequence>
<dbReference type="PROSITE" id="PS51155">
    <property type="entry name" value="CHIT_BIND_RR_2"/>
    <property type="match status" value="1"/>
</dbReference>